<dbReference type="EMBL" id="SGXA01000001">
    <property type="protein sequence ID" value="RZS76142.1"/>
    <property type="molecule type" value="Genomic_DNA"/>
</dbReference>
<dbReference type="AlphaFoldDB" id="A0A4Q7N532"/>
<proteinExistence type="predicted"/>
<dbReference type="Pfam" id="PF13098">
    <property type="entry name" value="Thioredoxin_2"/>
    <property type="match status" value="1"/>
</dbReference>
<dbReference type="InterPro" id="IPR036249">
    <property type="entry name" value="Thioredoxin-like_sf"/>
</dbReference>
<gene>
    <name evidence="2" type="ORF">EV199_2021</name>
</gene>
<accession>A0A4Q7N532</accession>
<evidence type="ECO:0000313" key="2">
    <source>
        <dbReference type="EMBL" id="RZS76142.1"/>
    </source>
</evidence>
<evidence type="ECO:0000259" key="1">
    <source>
        <dbReference type="Pfam" id="PF13098"/>
    </source>
</evidence>
<feature type="domain" description="Thioredoxin-like fold" evidence="1">
    <location>
        <begin position="39"/>
        <end position="129"/>
    </location>
</feature>
<dbReference type="RefSeq" id="WP_130540457.1">
    <property type="nucleotide sequence ID" value="NZ_CP042431.1"/>
</dbReference>
<sequence>MKKIFQISLFLLAIASTQAQNRKVDLKENLPFKDVLAMAKQQDKLIFLDFGSLTCTPCMYIKKLVLTIDSVADFINERFVSVDYNVGAEKKRLSDLYGVDSEPVLLILDQQGKLMHRMVGKMNSEEIMQRFRQGLDTENNLAAQEKKYAAGDRDPAFLLAYLETLRIAKYTDKMNALVKSVLAGPLEQLKEKPYWELFVKYNDDPVSREMLYVFDNREEFYKLFTKTVVENKINRHFSAKASFYIFGHKPPSKDTAFYKMLNYLRKTDYEKASEWLAYLTPAEYKFTKWESMAKAIDNAISFNILKGKQREMYMKMMAEQILWYSDSKAALPYAIKWIDTLMPELTNPDVKKSVADTKKRIQKKLESKG</sequence>
<comment type="caution">
    <text evidence="2">The sequence shown here is derived from an EMBL/GenBank/DDBJ whole genome shotgun (WGS) entry which is preliminary data.</text>
</comment>
<reference evidence="2 3" key="1">
    <citation type="submission" date="2019-02" db="EMBL/GenBank/DDBJ databases">
        <title>Genomic Encyclopedia of Type Strains, Phase IV (KMG-IV): sequencing the most valuable type-strain genomes for metagenomic binning, comparative biology and taxonomic classification.</title>
        <authorList>
            <person name="Goeker M."/>
        </authorList>
    </citation>
    <scope>NUCLEOTIDE SEQUENCE [LARGE SCALE GENOMIC DNA]</scope>
    <source>
        <strain evidence="2 3">DSM 18116</strain>
    </source>
</reference>
<dbReference type="SUPFAM" id="SSF52833">
    <property type="entry name" value="Thioredoxin-like"/>
    <property type="match status" value="1"/>
</dbReference>
<evidence type="ECO:0000313" key="3">
    <source>
        <dbReference type="Proteomes" id="UP000293874"/>
    </source>
</evidence>
<dbReference type="InterPro" id="IPR012336">
    <property type="entry name" value="Thioredoxin-like_fold"/>
</dbReference>
<keyword evidence="3" id="KW-1185">Reference proteome</keyword>
<dbReference type="Proteomes" id="UP000293874">
    <property type="component" value="Unassembled WGS sequence"/>
</dbReference>
<protein>
    <submittedName>
        <fullName evidence="2">Thioredoxin-related protein</fullName>
    </submittedName>
</protein>
<organism evidence="2 3">
    <name type="scientific">Pseudobacter ginsenosidimutans</name>
    <dbReference type="NCBI Taxonomy" id="661488"/>
    <lineage>
        <taxon>Bacteria</taxon>
        <taxon>Pseudomonadati</taxon>
        <taxon>Bacteroidota</taxon>
        <taxon>Chitinophagia</taxon>
        <taxon>Chitinophagales</taxon>
        <taxon>Chitinophagaceae</taxon>
        <taxon>Pseudobacter</taxon>
    </lineage>
</organism>
<dbReference type="OrthoDB" id="120730at2"/>
<name>A0A4Q7N532_9BACT</name>
<dbReference type="Gene3D" id="3.40.30.10">
    <property type="entry name" value="Glutaredoxin"/>
    <property type="match status" value="1"/>
</dbReference>